<dbReference type="GO" id="GO:0016757">
    <property type="term" value="F:glycosyltransferase activity"/>
    <property type="evidence" value="ECO:0007669"/>
    <property type="project" value="UniProtKB-KW"/>
</dbReference>
<dbReference type="Proteomes" id="UP000318995">
    <property type="component" value="Unassembled WGS sequence"/>
</dbReference>
<evidence type="ECO:0000313" key="6">
    <source>
        <dbReference type="Proteomes" id="UP000318995"/>
    </source>
</evidence>
<protein>
    <submittedName>
        <fullName evidence="5">Putative glycosyltransferase EpsE</fullName>
        <ecNumber evidence="5">2.4.-.-</ecNumber>
    </submittedName>
</protein>
<gene>
    <name evidence="5" type="primary">epsE_1</name>
    <name evidence="5" type="ORF">Pla111_18890</name>
</gene>
<dbReference type="EMBL" id="SJPH01000003">
    <property type="protein sequence ID" value="TWT46788.1"/>
    <property type="molecule type" value="Genomic_DNA"/>
</dbReference>
<dbReference type="OrthoDB" id="9772170at2"/>
<dbReference type="Pfam" id="PF00535">
    <property type="entry name" value="Glycos_transf_2"/>
    <property type="match status" value="1"/>
</dbReference>
<dbReference type="InterPro" id="IPR050834">
    <property type="entry name" value="Glycosyltransf_2"/>
</dbReference>
<evidence type="ECO:0000256" key="2">
    <source>
        <dbReference type="ARBA" id="ARBA00022676"/>
    </source>
</evidence>
<evidence type="ECO:0000256" key="3">
    <source>
        <dbReference type="ARBA" id="ARBA00022679"/>
    </source>
</evidence>
<dbReference type="RefSeq" id="WP_146573568.1">
    <property type="nucleotide sequence ID" value="NZ_SJPH01000003.1"/>
</dbReference>
<comment type="similarity">
    <text evidence="1">Belongs to the glycosyltransferase 2 family.</text>
</comment>
<dbReference type="Gene3D" id="3.90.550.10">
    <property type="entry name" value="Spore Coat Polysaccharide Biosynthesis Protein SpsA, Chain A"/>
    <property type="match status" value="1"/>
</dbReference>
<evidence type="ECO:0000313" key="5">
    <source>
        <dbReference type="EMBL" id="TWT46788.1"/>
    </source>
</evidence>
<reference evidence="5 6" key="1">
    <citation type="submission" date="2019-02" db="EMBL/GenBank/DDBJ databases">
        <title>Deep-cultivation of Planctomycetes and their phenomic and genomic characterization uncovers novel biology.</title>
        <authorList>
            <person name="Wiegand S."/>
            <person name="Jogler M."/>
            <person name="Boedeker C."/>
            <person name="Pinto D."/>
            <person name="Vollmers J."/>
            <person name="Rivas-Marin E."/>
            <person name="Kohn T."/>
            <person name="Peeters S.H."/>
            <person name="Heuer A."/>
            <person name="Rast P."/>
            <person name="Oberbeckmann S."/>
            <person name="Bunk B."/>
            <person name="Jeske O."/>
            <person name="Meyerdierks A."/>
            <person name="Storesund J.E."/>
            <person name="Kallscheuer N."/>
            <person name="Luecker S."/>
            <person name="Lage O.M."/>
            <person name="Pohl T."/>
            <person name="Merkel B.J."/>
            <person name="Hornburger P."/>
            <person name="Mueller R.-W."/>
            <person name="Bruemmer F."/>
            <person name="Labrenz M."/>
            <person name="Spormann A.M."/>
            <person name="Op Den Camp H."/>
            <person name="Overmann J."/>
            <person name="Amann R."/>
            <person name="Jetten M.S.M."/>
            <person name="Mascher T."/>
            <person name="Medema M.H."/>
            <person name="Devos D.P."/>
            <person name="Kaster A.-K."/>
            <person name="Ovreas L."/>
            <person name="Rohde M."/>
            <person name="Galperin M.Y."/>
            <person name="Jogler C."/>
        </authorList>
    </citation>
    <scope>NUCLEOTIDE SEQUENCE [LARGE SCALE GENOMIC DNA]</scope>
    <source>
        <strain evidence="5 6">Pla111</strain>
    </source>
</reference>
<dbReference type="PANTHER" id="PTHR43685:SF5">
    <property type="entry name" value="GLYCOSYLTRANSFERASE EPSE-RELATED"/>
    <property type="match status" value="1"/>
</dbReference>
<proteinExistence type="inferred from homology"/>
<evidence type="ECO:0000259" key="4">
    <source>
        <dbReference type="Pfam" id="PF00535"/>
    </source>
</evidence>
<dbReference type="InterPro" id="IPR029044">
    <property type="entry name" value="Nucleotide-diphossugar_trans"/>
</dbReference>
<dbReference type="SUPFAM" id="SSF53448">
    <property type="entry name" value="Nucleotide-diphospho-sugar transferases"/>
    <property type="match status" value="1"/>
</dbReference>
<feature type="domain" description="Glycosyltransferase 2-like" evidence="4">
    <location>
        <begin position="7"/>
        <end position="164"/>
    </location>
</feature>
<sequence length="332" mass="36867">MPSPAISFVIPVHNAGVYLRSALASLRWQSHEAWEAVCVNDGSTDESLAVLQDFAAADPRFRVVDQPNRGIVAALNRGLTEARGEWIARMDADDLATPDRLARQWQVVQRNPELIAVGSNVLVVDPEGEPIRTTRYPTDHAAIEAGLLAGRETLAHPTLLYRRRAALSVGAYRPEFEWVEDTDLWLRMIAVGRFANVAAPLLRYRLHEKSVCWNRRATQRERLAALLRRAHADRGLEAPASLRAPKRGTPSPAAGKWARQAARAGHYPTALKQWRRLVGANPLSLVTARVSAELAYRAATSLLSQREPSPPTLPDWHEWDCQLAGHPRRVAA</sequence>
<keyword evidence="2 5" id="KW-0328">Glycosyltransferase</keyword>
<dbReference type="AlphaFoldDB" id="A0A5C5W7D9"/>
<dbReference type="InterPro" id="IPR001173">
    <property type="entry name" value="Glyco_trans_2-like"/>
</dbReference>
<dbReference type="EC" id="2.4.-.-" evidence="5"/>
<name>A0A5C5W7D9_9BACT</name>
<comment type="caution">
    <text evidence="5">The sequence shown here is derived from an EMBL/GenBank/DDBJ whole genome shotgun (WGS) entry which is preliminary data.</text>
</comment>
<keyword evidence="3 5" id="KW-0808">Transferase</keyword>
<accession>A0A5C5W7D9</accession>
<organism evidence="5 6">
    <name type="scientific">Botrimarina hoheduenensis</name>
    <dbReference type="NCBI Taxonomy" id="2528000"/>
    <lineage>
        <taxon>Bacteria</taxon>
        <taxon>Pseudomonadati</taxon>
        <taxon>Planctomycetota</taxon>
        <taxon>Planctomycetia</taxon>
        <taxon>Pirellulales</taxon>
        <taxon>Lacipirellulaceae</taxon>
        <taxon>Botrimarina</taxon>
    </lineage>
</organism>
<evidence type="ECO:0000256" key="1">
    <source>
        <dbReference type="ARBA" id="ARBA00006739"/>
    </source>
</evidence>
<dbReference type="PANTHER" id="PTHR43685">
    <property type="entry name" value="GLYCOSYLTRANSFERASE"/>
    <property type="match status" value="1"/>
</dbReference>
<keyword evidence="6" id="KW-1185">Reference proteome</keyword>